<keyword evidence="2" id="KW-1185">Reference proteome</keyword>
<dbReference type="Proteomes" id="UP000646426">
    <property type="component" value="Unassembled WGS sequence"/>
</dbReference>
<evidence type="ECO:0000313" key="1">
    <source>
        <dbReference type="EMBL" id="GHA74940.1"/>
    </source>
</evidence>
<dbReference type="EMBL" id="BMYD01000001">
    <property type="protein sequence ID" value="GHA74940.1"/>
    <property type="molecule type" value="Genomic_DNA"/>
</dbReference>
<evidence type="ECO:0000313" key="2">
    <source>
        <dbReference type="Proteomes" id="UP000646426"/>
    </source>
</evidence>
<accession>A0A918SXD6</accession>
<comment type="caution">
    <text evidence="1">The sequence shown here is derived from an EMBL/GenBank/DDBJ whole genome shotgun (WGS) entry which is preliminary data.</text>
</comment>
<reference evidence="1" key="2">
    <citation type="submission" date="2020-09" db="EMBL/GenBank/DDBJ databases">
        <authorList>
            <person name="Sun Q."/>
            <person name="Kim S."/>
        </authorList>
    </citation>
    <scope>NUCLEOTIDE SEQUENCE</scope>
    <source>
        <strain evidence="1">KCTC 23077</strain>
    </source>
</reference>
<protein>
    <submittedName>
        <fullName evidence="1">Uncharacterized protein</fullName>
    </submittedName>
</protein>
<name>A0A918SXD6_9GAMM</name>
<dbReference type="AlphaFoldDB" id="A0A918SXD6"/>
<proteinExistence type="predicted"/>
<reference evidence="1" key="1">
    <citation type="journal article" date="2014" name="Int. J. Syst. Evol. Microbiol.">
        <title>Complete genome sequence of Corynebacterium casei LMG S-19264T (=DSM 44701T), isolated from a smear-ripened cheese.</title>
        <authorList>
            <consortium name="US DOE Joint Genome Institute (JGI-PGF)"/>
            <person name="Walter F."/>
            <person name="Albersmeier A."/>
            <person name="Kalinowski J."/>
            <person name="Ruckert C."/>
        </authorList>
    </citation>
    <scope>NUCLEOTIDE SEQUENCE</scope>
    <source>
        <strain evidence="1">KCTC 23077</strain>
    </source>
</reference>
<organism evidence="1 2">
    <name type="scientific">Cognatilysobacter bugurensis</name>
    <dbReference type="NCBI Taxonomy" id="543356"/>
    <lineage>
        <taxon>Bacteria</taxon>
        <taxon>Pseudomonadati</taxon>
        <taxon>Pseudomonadota</taxon>
        <taxon>Gammaproteobacteria</taxon>
        <taxon>Lysobacterales</taxon>
        <taxon>Lysobacteraceae</taxon>
        <taxon>Cognatilysobacter</taxon>
    </lineage>
</organism>
<sequence>MATEIVESNASRGDAFEQMGDSAAELGRTIAQLGALLRAVRIDLHNGGEQWGLLIGVGVQLADAWADKGYALAADLSLYKPTHGDAADSGAQS</sequence>
<gene>
    <name evidence="1" type="ORF">GCM10007067_10000</name>
</gene>
<dbReference type="RefSeq" id="WP_189453895.1">
    <property type="nucleotide sequence ID" value="NZ_BMYD01000001.1"/>
</dbReference>